<evidence type="ECO:0000313" key="9">
    <source>
        <dbReference type="Proteomes" id="UP000824219"/>
    </source>
</evidence>
<evidence type="ECO:0000313" key="8">
    <source>
        <dbReference type="EMBL" id="KAG7318215.1"/>
    </source>
</evidence>
<keyword evidence="3" id="KW-0963">Cytoplasm</keyword>
<dbReference type="Pfam" id="PF15297">
    <property type="entry name" value="CKAP2_C"/>
    <property type="match status" value="2"/>
</dbReference>
<feature type="compositionally biased region" description="Polar residues" evidence="6">
    <location>
        <begin position="344"/>
        <end position="382"/>
    </location>
</feature>
<evidence type="ECO:0000256" key="1">
    <source>
        <dbReference type="ARBA" id="ARBA00004245"/>
    </source>
</evidence>
<dbReference type="GO" id="GO:0005813">
    <property type="term" value="C:centrosome"/>
    <property type="evidence" value="ECO:0007669"/>
    <property type="project" value="TreeGrafter"/>
</dbReference>
<comment type="caution">
    <text evidence="8">The sequence shown here is derived from an EMBL/GenBank/DDBJ whole genome shotgun (WGS) entry which is preliminary data.</text>
</comment>
<feature type="domain" description="Cytoskeleton-associated protein 2 C-terminal" evidence="7">
    <location>
        <begin position="559"/>
        <end position="629"/>
    </location>
</feature>
<evidence type="ECO:0000256" key="3">
    <source>
        <dbReference type="ARBA" id="ARBA00022490"/>
    </source>
</evidence>
<dbReference type="OrthoDB" id="6288182at2759"/>
<organism evidence="8 9">
    <name type="scientific">Hemibagrus wyckioides</name>
    <dbReference type="NCBI Taxonomy" id="337641"/>
    <lineage>
        <taxon>Eukaryota</taxon>
        <taxon>Metazoa</taxon>
        <taxon>Chordata</taxon>
        <taxon>Craniata</taxon>
        <taxon>Vertebrata</taxon>
        <taxon>Euteleostomi</taxon>
        <taxon>Actinopterygii</taxon>
        <taxon>Neopterygii</taxon>
        <taxon>Teleostei</taxon>
        <taxon>Ostariophysi</taxon>
        <taxon>Siluriformes</taxon>
        <taxon>Bagridae</taxon>
        <taxon>Hemibagrus</taxon>
    </lineage>
</organism>
<feature type="domain" description="Cytoskeleton-associated protein 2 C-terminal" evidence="7">
    <location>
        <begin position="365"/>
        <end position="532"/>
    </location>
</feature>
<gene>
    <name evidence="8" type="ORF">KOW79_017970</name>
</gene>
<dbReference type="InterPro" id="IPR052855">
    <property type="entry name" value="CKAP2-like"/>
</dbReference>
<name>A0A9D3SC57_9TELE</name>
<keyword evidence="5" id="KW-0206">Cytoskeleton</keyword>
<dbReference type="GO" id="GO:0005829">
    <property type="term" value="C:cytosol"/>
    <property type="evidence" value="ECO:0007669"/>
    <property type="project" value="TreeGrafter"/>
</dbReference>
<reference evidence="8 9" key="1">
    <citation type="submission" date="2021-06" db="EMBL/GenBank/DDBJ databases">
        <title>Chromosome-level genome assembly of the red-tail catfish (Hemibagrus wyckioides).</title>
        <authorList>
            <person name="Shao F."/>
        </authorList>
    </citation>
    <scope>NUCLEOTIDE SEQUENCE [LARGE SCALE GENOMIC DNA]</scope>
    <source>
        <strain evidence="8">EC202008001</strain>
        <tissue evidence="8">Blood</tissue>
    </source>
</reference>
<comment type="subcellular location">
    <subcellularLocation>
        <location evidence="1">Cytoplasm</location>
        <location evidence="1">Cytoskeleton</location>
    </subcellularLocation>
</comment>
<protein>
    <recommendedName>
        <fullName evidence="7">Cytoskeleton-associated protein 2 C-terminal domain-containing protein</fullName>
    </recommendedName>
</protein>
<sequence>MEIKNEDPAKVSRTEIRKQKLAEYLAAKGRLKPPNPKPYLKNSAVLTNPPGAAQKSRTVIKGKENTAPSVTGAKKDIPKENVLAVLTRLPLRATISQTASQQARTYCKTACAVRNASIREQQIKPALYRNVTAQKQNKTVKKGQVSVSSQAQALPTSTLNARASIVKTDLQIRSLVTGSEKVAQKSQISCPTVKERRSNTVPSYRDSKSLISKQATVTLKPAGGTSNFSKTKTDLKKTLNRCPVADRSAKTQIISQDTRLPNKVGNKPGLSHTQTSLAVPSKQGSSLLSTFKIENASKSTSETVTGVTKAAPHQQQRRTTFKLLSKPRVQAPVPQSLPRPPKPSSLTNGSKVQPKTPKSTFNPGTNGVRTVPLDNSNKPTTAQEERLRKLKEWREAKGITYKRPPMPVQPARRKTTALPPQGYWSRIEQEDEVHGFVCAVDQSLNDCIKLLQQGCPVDQVRDVLSRVPMAQKFAKYWICQVRLMEQEGNLDVLPAFEEAVRLVREPVDELRSVVFEILKKKEAKGSSSERENDVGIDEDGEHSYSLCTPKPVGALIRGEKRDSSVIKYKITATPGGKRSQQKPGYVNGHEIRFITPVRRSLRIEKTSSRYPAVLQECDPCISSVHELLAEDEGQNGVTRTAETPTSPLYVYRENEALREHVQIQLVYDDTDAS</sequence>
<keyword evidence="4" id="KW-0597">Phosphoprotein</keyword>
<feature type="region of interest" description="Disordered" evidence="6">
    <location>
        <begin position="28"/>
        <end position="54"/>
    </location>
</feature>
<dbReference type="EMBL" id="JAHKSW010000022">
    <property type="protein sequence ID" value="KAG7318215.1"/>
    <property type="molecule type" value="Genomic_DNA"/>
</dbReference>
<dbReference type="PANTHER" id="PTHR47078:SF1">
    <property type="entry name" value="CYTOSKELETON-ASSOCIATED PROTEIN 2-LIKE"/>
    <property type="match status" value="1"/>
</dbReference>
<evidence type="ECO:0000256" key="2">
    <source>
        <dbReference type="ARBA" id="ARBA00009468"/>
    </source>
</evidence>
<dbReference type="InterPro" id="IPR029197">
    <property type="entry name" value="CKAP2_C"/>
</dbReference>
<proteinExistence type="inferred from homology"/>
<feature type="region of interest" description="Disordered" evidence="6">
    <location>
        <begin position="256"/>
        <end position="285"/>
    </location>
</feature>
<evidence type="ECO:0000256" key="4">
    <source>
        <dbReference type="ARBA" id="ARBA00022553"/>
    </source>
</evidence>
<feature type="compositionally biased region" description="Polar residues" evidence="6">
    <location>
        <begin position="271"/>
        <end position="285"/>
    </location>
</feature>
<feature type="region of interest" description="Disordered" evidence="6">
    <location>
        <begin position="298"/>
        <end position="383"/>
    </location>
</feature>
<comment type="similarity">
    <text evidence="2">Belongs to the CKAP2 family.</text>
</comment>
<dbReference type="AlphaFoldDB" id="A0A9D3SC57"/>
<evidence type="ECO:0000256" key="6">
    <source>
        <dbReference type="SAM" id="MobiDB-lite"/>
    </source>
</evidence>
<evidence type="ECO:0000259" key="7">
    <source>
        <dbReference type="Pfam" id="PF15297"/>
    </source>
</evidence>
<dbReference type="Proteomes" id="UP000824219">
    <property type="component" value="Linkage Group LG22"/>
</dbReference>
<evidence type="ECO:0000256" key="5">
    <source>
        <dbReference type="ARBA" id="ARBA00023212"/>
    </source>
</evidence>
<accession>A0A9D3SC57</accession>
<keyword evidence="9" id="KW-1185">Reference proteome</keyword>
<dbReference type="GO" id="GO:0072686">
    <property type="term" value="C:mitotic spindle"/>
    <property type="evidence" value="ECO:0007669"/>
    <property type="project" value="TreeGrafter"/>
</dbReference>
<dbReference type="PANTHER" id="PTHR47078">
    <property type="entry name" value="CYTOSKELETON-ASSOCIATED PROTEIN 2-LIKE"/>
    <property type="match status" value="1"/>
</dbReference>